<proteinExistence type="predicted"/>
<gene>
    <name evidence="2" type="ORF">JOC47_001371</name>
</gene>
<organism evidence="2 3">
    <name type="scientific">Halanaerobacter jeridensis</name>
    <dbReference type="NCBI Taxonomy" id="706427"/>
    <lineage>
        <taxon>Bacteria</taxon>
        <taxon>Bacillati</taxon>
        <taxon>Bacillota</taxon>
        <taxon>Clostridia</taxon>
        <taxon>Halanaerobiales</taxon>
        <taxon>Halobacteroidaceae</taxon>
        <taxon>Halanaerobacter</taxon>
    </lineage>
</organism>
<keyword evidence="1" id="KW-0812">Transmembrane</keyword>
<keyword evidence="1" id="KW-1133">Transmembrane helix</keyword>
<feature type="transmembrane region" description="Helical" evidence="1">
    <location>
        <begin position="9"/>
        <end position="31"/>
    </location>
</feature>
<dbReference type="AlphaFoldDB" id="A0A938XP47"/>
<comment type="caution">
    <text evidence="2">The sequence shown here is derived from an EMBL/GenBank/DDBJ whole genome shotgun (WGS) entry which is preliminary data.</text>
</comment>
<accession>A0A938XP47</accession>
<reference evidence="2" key="1">
    <citation type="submission" date="2021-01" db="EMBL/GenBank/DDBJ databases">
        <title>Genomic Encyclopedia of Type Strains, Phase IV (KMG-IV): sequencing the most valuable type-strain genomes for metagenomic binning, comparative biology and taxonomic classification.</title>
        <authorList>
            <person name="Goeker M."/>
        </authorList>
    </citation>
    <scope>NUCLEOTIDE SEQUENCE</scope>
    <source>
        <strain evidence="2">DSM 23230</strain>
    </source>
</reference>
<dbReference type="Proteomes" id="UP000774000">
    <property type="component" value="Unassembled WGS sequence"/>
</dbReference>
<evidence type="ECO:0000313" key="3">
    <source>
        <dbReference type="Proteomes" id="UP000774000"/>
    </source>
</evidence>
<dbReference type="Pfam" id="PF09560">
    <property type="entry name" value="Spore_YunB"/>
    <property type="match status" value="1"/>
</dbReference>
<dbReference type="PIRSF" id="PIRSF021383">
    <property type="entry name" value="YunB"/>
    <property type="match status" value="1"/>
</dbReference>
<evidence type="ECO:0000313" key="2">
    <source>
        <dbReference type="EMBL" id="MBM7556528.1"/>
    </source>
</evidence>
<evidence type="ECO:0000256" key="1">
    <source>
        <dbReference type="SAM" id="Phobius"/>
    </source>
</evidence>
<sequence>MFWNLKRKLIVLFLILIVASSLMIVVIELTLQPILHSICQSKITAMLTKTINQAVNQQTKDITYSDLVMIKTNQQGQIILMQPNLQLINELSSQITLQLQQLLEQQKKQLIKIPLLRIFGIEIFSQYSPKLTVRIVPYGATTTNIIDDFEAVGINQSRHKLYLKIKTKVKVLLPLLGSDIGVITQVPLSEAVIVGQVPEVYVGVENGILKTNKK</sequence>
<dbReference type="EMBL" id="JAFBDQ010000005">
    <property type="protein sequence ID" value="MBM7556528.1"/>
    <property type="molecule type" value="Genomic_DNA"/>
</dbReference>
<dbReference type="NCBIfam" id="TIGR02832">
    <property type="entry name" value="spo_yunB"/>
    <property type="match status" value="1"/>
</dbReference>
<name>A0A938XP47_9FIRM</name>
<protein>
    <submittedName>
        <fullName evidence="2">Sporulation protein YunB</fullName>
    </submittedName>
</protein>
<keyword evidence="1" id="KW-0472">Membrane</keyword>
<keyword evidence="3" id="KW-1185">Reference proteome</keyword>
<dbReference type="InterPro" id="IPR014197">
    <property type="entry name" value="Sporulation_prot_YunB"/>
</dbReference>